<name>A0ABT4JF44_9BACT</name>
<organism evidence="1 2">
    <name type="scientific">Aquirufa ecclesiirivi</name>
    <dbReference type="NCBI Taxonomy" id="2715124"/>
    <lineage>
        <taxon>Bacteria</taxon>
        <taxon>Pseudomonadati</taxon>
        <taxon>Bacteroidota</taxon>
        <taxon>Cytophagia</taxon>
        <taxon>Cytophagales</taxon>
        <taxon>Flectobacillaceae</taxon>
        <taxon>Aquirufa</taxon>
    </lineage>
</organism>
<comment type="caution">
    <text evidence="1">The sequence shown here is derived from an EMBL/GenBank/DDBJ whole genome shotgun (WGS) entry which is preliminary data.</text>
</comment>
<accession>A0ABT4JF44</accession>
<dbReference type="EMBL" id="JAANOH010000001">
    <property type="protein sequence ID" value="MCZ2474191.1"/>
    <property type="molecule type" value="Genomic_DNA"/>
</dbReference>
<sequence>MFTSYLYILLLIYQGLFSNRASIYNKDIQQVNSLIKQKRNAEALYWIKKAKGKDIFINKELEKTQALLNIRLNQTAENSAYFSSTDSYELLIQAAVLEKQGKIDQAISLIEKGIKENPVSDTLIKQFEIYVYKWRKLLPILKMAKQNQLVQEQQNMNRINTKEAMGLLDLMKKKERILIY</sequence>
<keyword evidence="2" id="KW-1185">Reference proteome</keyword>
<proteinExistence type="predicted"/>
<protein>
    <recommendedName>
        <fullName evidence="3">Tetratricopeptide repeat protein</fullName>
    </recommendedName>
</protein>
<gene>
    <name evidence="1" type="ORF">G9H61_01945</name>
</gene>
<evidence type="ECO:0008006" key="3">
    <source>
        <dbReference type="Google" id="ProtNLM"/>
    </source>
</evidence>
<dbReference type="Proteomes" id="UP001321186">
    <property type="component" value="Unassembled WGS sequence"/>
</dbReference>
<evidence type="ECO:0000313" key="2">
    <source>
        <dbReference type="Proteomes" id="UP001321186"/>
    </source>
</evidence>
<dbReference type="RefSeq" id="WP_269009334.1">
    <property type="nucleotide sequence ID" value="NZ_JAANOH010000001.1"/>
</dbReference>
<evidence type="ECO:0000313" key="1">
    <source>
        <dbReference type="EMBL" id="MCZ2474191.1"/>
    </source>
</evidence>
<reference evidence="1 2" key="1">
    <citation type="submission" date="2020-03" db="EMBL/GenBank/DDBJ databases">
        <authorList>
            <person name="Pitt A."/>
            <person name="Hahn M.W."/>
        </authorList>
    </citation>
    <scope>NUCLEOTIDE SEQUENCE [LARGE SCALE GENOMIC DNA]</scope>
    <source>
        <strain evidence="1 2">5A-MARBSE</strain>
    </source>
</reference>